<keyword evidence="3" id="KW-0143">Chaperone</keyword>
<comment type="similarity">
    <text evidence="1">Belongs to the synembryn family.</text>
</comment>
<dbReference type="GO" id="GO:0001965">
    <property type="term" value="F:G-protein alpha-subunit binding"/>
    <property type="evidence" value="ECO:0007669"/>
    <property type="project" value="TreeGrafter"/>
</dbReference>
<name>A0A8H8A2B5_9FUNG</name>
<dbReference type="PANTHER" id="PTHR12425">
    <property type="entry name" value="SYNEMBRYN"/>
    <property type="match status" value="1"/>
</dbReference>
<evidence type="ECO:0000256" key="3">
    <source>
        <dbReference type="ARBA" id="ARBA00023186"/>
    </source>
</evidence>
<evidence type="ECO:0000256" key="1">
    <source>
        <dbReference type="ARBA" id="ARBA00009049"/>
    </source>
</evidence>
<dbReference type="OrthoDB" id="5585685at2759"/>
<dbReference type="GO" id="GO:0007186">
    <property type="term" value="P:G protein-coupled receptor signaling pathway"/>
    <property type="evidence" value="ECO:0007669"/>
    <property type="project" value="TreeGrafter"/>
</dbReference>
<protein>
    <submittedName>
        <fullName evidence="4">Guanine nucleotide exchange factor</fullName>
    </submittedName>
</protein>
<keyword evidence="2" id="KW-0344">Guanine-nucleotide releasing factor</keyword>
<sequence length="275" mass="30134">ANAQACRISSFLNPAIRVLTQYPTPQPLPLVPPVSSALHMLLNFPVGAYSEIWFPNGNLGLVHRLVGMLRDSLECLLPIGNEAEPQAENPDVHGKEDTDNVLPPLAIVLTKIAAEHKEAREVLKKECLPGESDRALPVDKGRSLSARLIRLLTCIRFPKLKETVGTLFFSICEENAAEFVKEIGFGNGAGFLVMNNIPFPHPDSLSSSSPERPYDVVTGEYIDAAKRANAELAAMTDEEKEREAEKLFVLFERLNKTGVITAENPVGKAIREGKV</sequence>
<evidence type="ECO:0000313" key="4">
    <source>
        <dbReference type="EMBL" id="KAG5463398.1"/>
    </source>
</evidence>
<dbReference type="Pfam" id="PF10165">
    <property type="entry name" value="Ric8"/>
    <property type="match status" value="1"/>
</dbReference>
<dbReference type="Proteomes" id="UP000673691">
    <property type="component" value="Unassembled WGS sequence"/>
</dbReference>
<feature type="non-terminal residue" evidence="4">
    <location>
        <position position="1"/>
    </location>
</feature>
<comment type="caution">
    <text evidence="4">The sequence shown here is derived from an EMBL/GenBank/DDBJ whole genome shotgun (WGS) entry which is preliminary data.</text>
</comment>
<dbReference type="GO" id="GO:0005737">
    <property type="term" value="C:cytoplasm"/>
    <property type="evidence" value="ECO:0007669"/>
    <property type="project" value="TreeGrafter"/>
</dbReference>
<dbReference type="EMBL" id="JAEFCI010000664">
    <property type="protein sequence ID" value="KAG5463398.1"/>
    <property type="molecule type" value="Genomic_DNA"/>
</dbReference>
<keyword evidence="5" id="KW-1185">Reference proteome</keyword>
<reference evidence="4 5" key="1">
    <citation type="journal article" name="Sci. Rep.">
        <title>Genome-scale phylogenetic analyses confirm Olpidium as the closest living zoosporic fungus to the non-flagellated, terrestrial fungi.</title>
        <authorList>
            <person name="Chang Y."/>
            <person name="Rochon D."/>
            <person name="Sekimoto S."/>
            <person name="Wang Y."/>
            <person name="Chovatia M."/>
            <person name="Sandor L."/>
            <person name="Salamov A."/>
            <person name="Grigoriev I.V."/>
            <person name="Stajich J.E."/>
            <person name="Spatafora J.W."/>
        </authorList>
    </citation>
    <scope>NUCLEOTIDE SEQUENCE [LARGE SCALE GENOMIC DNA]</scope>
    <source>
        <strain evidence="4">S191</strain>
    </source>
</reference>
<dbReference type="AlphaFoldDB" id="A0A8H8A2B5"/>
<proteinExistence type="inferred from homology"/>
<organism evidence="4 5">
    <name type="scientific">Olpidium bornovanus</name>
    <dbReference type="NCBI Taxonomy" id="278681"/>
    <lineage>
        <taxon>Eukaryota</taxon>
        <taxon>Fungi</taxon>
        <taxon>Fungi incertae sedis</taxon>
        <taxon>Olpidiomycota</taxon>
        <taxon>Olpidiomycotina</taxon>
        <taxon>Olpidiomycetes</taxon>
        <taxon>Olpidiales</taxon>
        <taxon>Olpidiaceae</taxon>
        <taxon>Olpidium</taxon>
    </lineage>
</organism>
<dbReference type="InterPro" id="IPR019318">
    <property type="entry name" value="Gua_nucleotide_exch_fac_Ric8"/>
</dbReference>
<dbReference type="GO" id="GO:0005085">
    <property type="term" value="F:guanyl-nucleotide exchange factor activity"/>
    <property type="evidence" value="ECO:0007669"/>
    <property type="project" value="UniProtKB-KW"/>
</dbReference>
<evidence type="ECO:0000313" key="5">
    <source>
        <dbReference type="Proteomes" id="UP000673691"/>
    </source>
</evidence>
<evidence type="ECO:0000256" key="2">
    <source>
        <dbReference type="ARBA" id="ARBA00022658"/>
    </source>
</evidence>
<accession>A0A8H8A2B5</accession>
<dbReference type="PANTHER" id="PTHR12425:SF5">
    <property type="entry name" value="SYNEMBRYN"/>
    <property type="match status" value="1"/>
</dbReference>
<gene>
    <name evidence="4" type="ORF">BJ554DRAFT_7926</name>
</gene>